<evidence type="ECO:0000256" key="6">
    <source>
        <dbReference type="SAM" id="Phobius"/>
    </source>
</evidence>
<dbReference type="Gene3D" id="3.40.720.10">
    <property type="entry name" value="Alkaline Phosphatase, subunit A"/>
    <property type="match status" value="1"/>
</dbReference>
<feature type="transmembrane region" description="Helical" evidence="6">
    <location>
        <begin position="56"/>
        <end position="74"/>
    </location>
</feature>
<dbReference type="PANTHER" id="PTHR47371:SF3">
    <property type="entry name" value="PHOSPHOGLYCEROL TRANSFERASE I"/>
    <property type="match status" value="1"/>
</dbReference>
<keyword evidence="2" id="KW-1003">Cell membrane</keyword>
<dbReference type="SUPFAM" id="SSF53649">
    <property type="entry name" value="Alkaline phosphatase-like"/>
    <property type="match status" value="1"/>
</dbReference>
<feature type="transmembrane region" description="Helical" evidence="6">
    <location>
        <begin position="79"/>
        <end position="98"/>
    </location>
</feature>
<dbReference type="RefSeq" id="WP_367853868.1">
    <property type="nucleotide sequence ID" value="NZ_JBFOHK010000002.1"/>
</dbReference>
<dbReference type="Pfam" id="PF00884">
    <property type="entry name" value="Sulfatase"/>
    <property type="match status" value="1"/>
</dbReference>
<reference evidence="8 9" key="1">
    <citation type="submission" date="2024-06" db="EMBL/GenBank/DDBJ databases">
        <authorList>
            <person name="Woo H."/>
        </authorList>
    </citation>
    <scope>NUCLEOTIDE SEQUENCE [LARGE SCALE GENOMIC DNA]</scope>
    <source>
        <strain evidence="8 9">Si-c</strain>
    </source>
</reference>
<evidence type="ECO:0000259" key="7">
    <source>
        <dbReference type="Pfam" id="PF00884"/>
    </source>
</evidence>
<comment type="subcellular location">
    <subcellularLocation>
        <location evidence="1">Cell membrane</location>
        <topology evidence="1">Multi-pass membrane protein</topology>
    </subcellularLocation>
</comment>
<evidence type="ECO:0000256" key="2">
    <source>
        <dbReference type="ARBA" id="ARBA00022475"/>
    </source>
</evidence>
<evidence type="ECO:0000256" key="5">
    <source>
        <dbReference type="ARBA" id="ARBA00023136"/>
    </source>
</evidence>
<evidence type="ECO:0000313" key="8">
    <source>
        <dbReference type="EMBL" id="MEW9571795.1"/>
    </source>
</evidence>
<feature type="domain" description="Sulfatase N-terminal" evidence="7">
    <location>
        <begin position="258"/>
        <end position="499"/>
    </location>
</feature>
<keyword evidence="3 6" id="KW-0812">Transmembrane</keyword>
<name>A0ABV3QDG2_9GAMM</name>
<organism evidence="8 9">
    <name type="scientific">Rhodanobacter lycopersici</name>
    <dbReference type="NCBI Taxonomy" id="3162487"/>
    <lineage>
        <taxon>Bacteria</taxon>
        <taxon>Pseudomonadati</taxon>
        <taxon>Pseudomonadota</taxon>
        <taxon>Gammaproteobacteria</taxon>
        <taxon>Lysobacterales</taxon>
        <taxon>Rhodanobacteraceae</taxon>
        <taxon>Rhodanobacter</taxon>
    </lineage>
</organism>
<dbReference type="PANTHER" id="PTHR47371">
    <property type="entry name" value="LIPOTEICHOIC ACID SYNTHASE"/>
    <property type="match status" value="1"/>
</dbReference>
<feature type="transmembrane region" description="Helical" evidence="6">
    <location>
        <begin position="23"/>
        <end position="44"/>
    </location>
</feature>
<evidence type="ECO:0000256" key="4">
    <source>
        <dbReference type="ARBA" id="ARBA00022989"/>
    </source>
</evidence>
<dbReference type="InterPro" id="IPR050448">
    <property type="entry name" value="OpgB/LTA_synthase_biosynth"/>
</dbReference>
<dbReference type="CDD" id="cd16015">
    <property type="entry name" value="LTA_synthase"/>
    <property type="match status" value="1"/>
</dbReference>
<dbReference type="InterPro" id="IPR017850">
    <property type="entry name" value="Alkaline_phosphatase_core_sf"/>
</dbReference>
<keyword evidence="4 6" id="KW-1133">Transmembrane helix</keyword>
<sequence length="603" mass="67045">MFDQGSRMTLSARRIGAMCARRGVVVSGAVFIMALVSVGLVWWLDPALHGAFDTALLWRNALPVFLLILLIYGLGGRALLALLLGAGFTWLVFEVNAIKEFNLNEPLMPGDLVLWHQVLHNMGFFAHYAGHRLALLLLALGFAVMLWGAWRLERRWRRPGRASRMALAVLSLVAIITLYRGNGFWYEAYAGETSIRFQLWSPIDNVQHVGFMAGLVRMSQRVRIALPKADQSLVEEFAARHAEDLQARTKRQPPAELPDIVVVQSEAFFDPGVLKGVDFDQFVPNFGRLAATGITGSLTTPTYGGGTIRTEFETLTGYPMEAFPTIVYPYYGLAGAWMPSVPRRLEALGYSTTLFHPFRSSFWNRRQVMPELGFQHSYYRGSFAGAARAGKYVSDHALFDFVLAHLDDARHDPQYAMVITMENHGPWDSDAGALANVLDGHPLPQGLSAAGTQELTYYLSHLVNGDAALGDFAKRLLARPRWTVLLFYGDHLPALPHAFADLGFDDDGAEVEEHTRYLLVSNRPLTPRTMNLSSYELPGLLFDTAGLPEDGYLALSSVARQAWEQDHYRHGPEYGQVEFNGARLEVSCRRKLDAAGRCGEGKP</sequence>
<comment type="caution">
    <text evidence="8">The sequence shown here is derived from an EMBL/GenBank/DDBJ whole genome shotgun (WGS) entry which is preliminary data.</text>
</comment>
<protein>
    <submittedName>
        <fullName evidence="8">LTA synthase family protein</fullName>
    </submittedName>
</protein>
<evidence type="ECO:0000256" key="3">
    <source>
        <dbReference type="ARBA" id="ARBA00022692"/>
    </source>
</evidence>
<evidence type="ECO:0000313" key="9">
    <source>
        <dbReference type="Proteomes" id="UP001556220"/>
    </source>
</evidence>
<proteinExistence type="predicted"/>
<dbReference type="InterPro" id="IPR000917">
    <property type="entry name" value="Sulfatase_N"/>
</dbReference>
<accession>A0ABV3QDG2</accession>
<dbReference type="Proteomes" id="UP001556220">
    <property type="component" value="Unassembled WGS sequence"/>
</dbReference>
<keyword evidence="9" id="KW-1185">Reference proteome</keyword>
<keyword evidence="5 6" id="KW-0472">Membrane</keyword>
<dbReference type="EMBL" id="JBFOHK010000002">
    <property type="protein sequence ID" value="MEW9571795.1"/>
    <property type="molecule type" value="Genomic_DNA"/>
</dbReference>
<evidence type="ECO:0000256" key="1">
    <source>
        <dbReference type="ARBA" id="ARBA00004651"/>
    </source>
</evidence>
<feature type="transmembrane region" description="Helical" evidence="6">
    <location>
        <begin position="162"/>
        <end position="179"/>
    </location>
</feature>
<feature type="transmembrane region" description="Helical" evidence="6">
    <location>
        <begin position="129"/>
        <end position="150"/>
    </location>
</feature>
<gene>
    <name evidence="8" type="ORF">ABQJ54_08525</name>
</gene>